<gene>
    <name evidence="2" type="ORF">DXA38_02460</name>
</gene>
<dbReference type="EMBL" id="QVEV01000002">
    <property type="protein sequence ID" value="RGC18578.1"/>
    <property type="molecule type" value="Genomic_DNA"/>
</dbReference>
<reference evidence="2 3" key="1">
    <citation type="submission" date="2018-08" db="EMBL/GenBank/DDBJ databases">
        <title>A genome reference for cultivated species of the human gut microbiota.</title>
        <authorList>
            <person name="Zou Y."/>
            <person name="Xue W."/>
            <person name="Luo G."/>
        </authorList>
    </citation>
    <scope>NUCLEOTIDE SEQUENCE [LARGE SCALE GENOMIC DNA]</scope>
    <source>
        <strain evidence="2 3">OF01-2LB</strain>
    </source>
</reference>
<dbReference type="PANTHER" id="PTHR35813">
    <property type="entry name" value="INNER MEMBRANE PROTEIN YBAN"/>
    <property type="match status" value="1"/>
</dbReference>
<dbReference type="Pfam" id="PF04304">
    <property type="entry name" value="DUF454"/>
    <property type="match status" value="1"/>
</dbReference>
<accession>A0A3E2W4D1</accession>
<keyword evidence="1" id="KW-1133">Transmembrane helix</keyword>
<evidence type="ECO:0000256" key="1">
    <source>
        <dbReference type="SAM" id="Phobius"/>
    </source>
</evidence>
<dbReference type="NCBIfam" id="NF007714">
    <property type="entry name" value="PRK10410.1-2"/>
    <property type="match status" value="1"/>
</dbReference>
<feature type="transmembrane region" description="Helical" evidence="1">
    <location>
        <begin position="111"/>
        <end position="144"/>
    </location>
</feature>
<dbReference type="PANTHER" id="PTHR35813:SF1">
    <property type="entry name" value="INNER MEMBRANE PROTEIN YBAN"/>
    <property type="match status" value="1"/>
</dbReference>
<dbReference type="Proteomes" id="UP000260025">
    <property type="component" value="Unassembled WGS sequence"/>
</dbReference>
<sequence>MDATAKRKKEKLVIEEMISLYCRKQHHGQGLCKECEELRSYAHQRIDSCPFMESKTFCSSCRVHCYQKEQREQIRSVMRFSGWRMLLHRPLMVIQHIWLSRKETYMKPIYFIIGVLSMILGAAGVVLPVLPTTPFLLLSAWCFAKSSRRFHCWFISTQLYKNHLDSFVQHRSMTRKTKASLLTFASLMLLAAMYFMNNLWLRLFLFALMLFKYYYFLFRIKTIHQ</sequence>
<dbReference type="OrthoDB" id="164329at2"/>
<organism evidence="2 3">
    <name type="scientific">Clostridium innocuum</name>
    <dbReference type="NCBI Taxonomy" id="1522"/>
    <lineage>
        <taxon>Bacteria</taxon>
        <taxon>Bacillati</taxon>
        <taxon>Bacillota</taxon>
        <taxon>Clostridia</taxon>
        <taxon>Eubacteriales</taxon>
        <taxon>Clostridiaceae</taxon>
        <taxon>Clostridium</taxon>
    </lineage>
</organism>
<dbReference type="InterPro" id="IPR020483">
    <property type="entry name" value="Uncharacterised_YgbA"/>
</dbReference>
<keyword evidence="1" id="KW-0812">Transmembrane</keyword>
<evidence type="ECO:0000313" key="3">
    <source>
        <dbReference type="Proteomes" id="UP000260025"/>
    </source>
</evidence>
<evidence type="ECO:0000313" key="2">
    <source>
        <dbReference type="EMBL" id="RGC18578.1"/>
    </source>
</evidence>
<protein>
    <submittedName>
        <fullName evidence="2">Nitrous oxide-stimulated promoter family protein</fullName>
    </submittedName>
</protein>
<name>A0A3E2W4D1_CLOIN</name>
<comment type="caution">
    <text evidence="2">The sequence shown here is derived from an EMBL/GenBank/DDBJ whole genome shotgun (WGS) entry which is preliminary data.</text>
</comment>
<dbReference type="Pfam" id="PF11756">
    <property type="entry name" value="YgbA_NO"/>
    <property type="match status" value="1"/>
</dbReference>
<feature type="transmembrane region" description="Helical" evidence="1">
    <location>
        <begin position="201"/>
        <end position="218"/>
    </location>
</feature>
<proteinExistence type="predicted"/>
<dbReference type="AlphaFoldDB" id="A0A3E2W4D1"/>
<keyword evidence="1" id="KW-0472">Membrane</keyword>
<dbReference type="InterPro" id="IPR007401">
    <property type="entry name" value="DUF454"/>
</dbReference>
<dbReference type="GO" id="GO:0005886">
    <property type="term" value="C:plasma membrane"/>
    <property type="evidence" value="ECO:0007669"/>
    <property type="project" value="TreeGrafter"/>
</dbReference>